<feature type="repeat" description="TPR" evidence="1">
    <location>
        <begin position="150"/>
        <end position="183"/>
    </location>
</feature>
<keyword evidence="1" id="KW-0802">TPR repeat</keyword>
<dbReference type="PROSITE" id="PS50293">
    <property type="entry name" value="TPR_REGION"/>
    <property type="match status" value="1"/>
</dbReference>
<dbReference type="Pfam" id="PF13424">
    <property type="entry name" value="TPR_12"/>
    <property type="match status" value="1"/>
</dbReference>
<dbReference type="InterPro" id="IPR019734">
    <property type="entry name" value="TPR_rpt"/>
</dbReference>
<gene>
    <name evidence="4" type="ORF">ADIS_3957</name>
</gene>
<evidence type="ECO:0000256" key="1">
    <source>
        <dbReference type="PROSITE-ProRule" id="PRU00339"/>
    </source>
</evidence>
<proteinExistence type="predicted"/>
<accession>R7ZND2</accession>
<dbReference type="STRING" id="1232681.ADIS_3957"/>
<feature type="domain" description="Ancillary SecYEG translocon subunit/Cell division coordinator CpoB TPR" evidence="3">
    <location>
        <begin position="35"/>
        <end position="143"/>
    </location>
</feature>
<dbReference type="Pfam" id="PF09976">
    <property type="entry name" value="TPR_21"/>
    <property type="match status" value="1"/>
</dbReference>
<dbReference type="SMART" id="SM00028">
    <property type="entry name" value="TPR"/>
    <property type="match status" value="2"/>
</dbReference>
<dbReference type="InterPro" id="IPR018704">
    <property type="entry name" value="SecYEG/CpoB_TPR"/>
</dbReference>
<name>R7ZND2_9BACT</name>
<keyword evidence="2" id="KW-0472">Membrane</keyword>
<dbReference type="PROSITE" id="PS50005">
    <property type="entry name" value="TPR"/>
    <property type="match status" value="1"/>
</dbReference>
<keyword evidence="2" id="KW-1133">Transmembrane helix</keyword>
<dbReference type="Proteomes" id="UP000013909">
    <property type="component" value="Unassembled WGS sequence"/>
</dbReference>
<protein>
    <recommendedName>
        <fullName evidence="3">Ancillary SecYEG translocon subunit/Cell division coordinator CpoB TPR domain-containing protein</fullName>
    </recommendedName>
</protein>
<organism evidence="4 5">
    <name type="scientific">Lunatimonas lonarensis</name>
    <dbReference type="NCBI Taxonomy" id="1232681"/>
    <lineage>
        <taxon>Bacteria</taxon>
        <taxon>Pseudomonadati</taxon>
        <taxon>Bacteroidota</taxon>
        <taxon>Cytophagia</taxon>
        <taxon>Cytophagales</taxon>
        <taxon>Cyclobacteriaceae</taxon>
    </lineage>
</organism>
<dbReference type="PATRIC" id="fig|1288963.3.peg.3950"/>
<feature type="transmembrane region" description="Helical" evidence="2">
    <location>
        <begin position="43"/>
        <end position="61"/>
    </location>
</feature>
<evidence type="ECO:0000256" key="2">
    <source>
        <dbReference type="SAM" id="Phobius"/>
    </source>
</evidence>
<comment type="caution">
    <text evidence="4">The sequence shown here is derived from an EMBL/GenBank/DDBJ whole genome shotgun (WGS) entry which is preliminary data.</text>
</comment>
<dbReference type="OrthoDB" id="9808622at2"/>
<dbReference type="RefSeq" id="WP_010856084.1">
    <property type="nucleotide sequence ID" value="NZ_AQHR01000104.1"/>
</dbReference>
<reference evidence="4 5" key="1">
    <citation type="submission" date="2013-02" db="EMBL/GenBank/DDBJ databases">
        <title>A novel strain isolated from Lonar lake, Maharashtra, India.</title>
        <authorList>
            <person name="Singh A."/>
        </authorList>
    </citation>
    <scope>NUCLEOTIDE SEQUENCE [LARGE SCALE GENOMIC DNA]</scope>
    <source>
        <strain evidence="4 5">AK24</strain>
    </source>
</reference>
<dbReference type="AlphaFoldDB" id="R7ZND2"/>
<keyword evidence="2" id="KW-0812">Transmembrane</keyword>
<dbReference type="Gene3D" id="1.25.40.10">
    <property type="entry name" value="Tetratricopeptide repeat domain"/>
    <property type="match status" value="2"/>
</dbReference>
<dbReference type="EMBL" id="AQHR01000104">
    <property type="protein sequence ID" value="EON75554.1"/>
    <property type="molecule type" value="Genomic_DNA"/>
</dbReference>
<dbReference type="InterPro" id="IPR011990">
    <property type="entry name" value="TPR-like_helical_dom_sf"/>
</dbReference>
<evidence type="ECO:0000313" key="4">
    <source>
        <dbReference type="EMBL" id="EON75554.1"/>
    </source>
</evidence>
<sequence length="239" mass="26737">MSKSKVKRTNKSQEVSNELLENPEAIATRLNRGETFLKENTRLVGGIIAAGILVIAGILFFQIHKANQNKKAQAEMFQAVYYFEQDSVDLALNGDGVNAGLLSIINNYGGTDAANLAHFYVGSIYLSQSNPSKAAEHLKKFSANDFFVQAQAFSLLGDAYMELGDYKEAIRQYNRAVNHKTNKFFTPKYLNKLAIAYEESGDLKKAIETYARIESDYFDSYEFTTARKHKARLEGLSSN</sequence>
<dbReference type="SUPFAM" id="SSF48452">
    <property type="entry name" value="TPR-like"/>
    <property type="match status" value="1"/>
</dbReference>
<evidence type="ECO:0000313" key="5">
    <source>
        <dbReference type="Proteomes" id="UP000013909"/>
    </source>
</evidence>
<evidence type="ECO:0000259" key="3">
    <source>
        <dbReference type="Pfam" id="PF09976"/>
    </source>
</evidence>
<keyword evidence="5" id="KW-1185">Reference proteome</keyword>